<reference evidence="2" key="1">
    <citation type="journal article" date="2012" name="Mol. Plant Microbe Interact.">
        <title>A highly conserved effector in Fusarium oxysporum is required for full virulence on Arabidopsis.</title>
        <authorList>
            <person name="Thatcher L.F."/>
            <person name="Gardiner D.M."/>
            <person name="Kazan K."/>
            <person name="Manners J."/>
        </authorList>
    </citation>
    <scope>NUCLEOTIDE SEQUENCE [LARGE SCALE GENOMIC DNA]</scope>
    <source>
        <strain evidence="2">Fo5176</strain>
    </source>
</reference>
<organism evidence="2">
    <name type="scientific">Fusarium oxysporum (strain Fo5176)</name>
    <name type="common">Fusarium vascular wilt</name>
    <dbReference type="NCBI Taxonomy" id="660025"/>
    <lineage>
        <taxon>Eukaryota</taxon>
        <taxon>Fungi</taxon>
        <taxon>Dikarya</taxon>
        <taxon>Ascomycota</taxon>
        <taxon>Pezizomycotina</taxon>
        <taxon>Sordariomycetes</taxon>
        <taxon>Hypocreomycetidae</taxon>
        <taxon>Hypocreales</taxon>
        <taxon>Nectriaceae</taxon>
        <taxon>Fusarium</taxon>
        <taxon>Fusarium oxysporum species complex</taxon>
    </lineage>
</organism>
<dbReference type="AlphaFoldDB" id="F9FBT3"/>
<dbReference type="STRING" id="660025.F9FBT3"/>
<dbReference type="PANTHER" id="PTHR38166:SF1">
    <property type="entry name" value="C2H2-TYPE DOMAIN-CONTAINING PROTEIN"/>
    <property type="match status" value="1"/>
</dbReference>
<name>F9FBT3_FUSOF</name>
<comment type="caution">
    <text evidence="2">The sequence shown here is derived from an EMBL/GenBank/DDBJ whole genome shotgun (WGS) entry which is preliminary data.</text>
</comment>
<dbReference type="PANTHER" id="PTHR38166">
    <property type="entry name" value="C2H2-TYPE DOMAIN-CONTAINING PROTEIN-RELATED"/>
    <property type="match status" value="1"/>
</dbReference>
<gene>
    <name evidence="2" type="ORF">FOXB_03860</name>
</gene>
<feature type="compositionally biased region" description="Gly residues" evidence="1">
    <location>
        <begin position="100"/>
        <end position="110"/>
    </location>
</feature>
<feature type="region of interest" description="Disordered" evidence="1">
    <location>
        <begin position="46"/>
        <end position="114"/>
    </location>
</feature>
<dbReference type="OrthoDB" id="428577at2759"/>
<protein>
    <submittedName>
        <fullName evidence="2">Uncharacterized protein</fullName>
    </submittedName>
</protein>
<dbReference type="EMBL" id="AFQF01001251">
    <property type="protein sequence ID" value="EGU85636.1"/>
    <property type="molecule type" value="Genomic_DNA"/>
</dbReference>
<sequence length="1187" mass="133135">MLSVLSPNLHGPLAVNRYGSSHPLKCLLELIRVELGFYPSKRAPNAGLNHMSDGQHVAAGGNSGQRKRPDDSKTPDKIGKRQRQGKSPGEKASNDDGDGKGSGSGRGFGCDGPRYPQLDSPLPRAFECPFHKFDPARYPNCKKLHIRRIADVTQHIERHHLLKVISINTMEKAEPKDFTWYCARCRNQFWGLDAEEKLEDHMLACSIARVATIAKTGVFLPGEFERLKSEVRSTSGEVEKWNVIWRNCFPETEIPASPYVEIAVPRQQAERILQHLQESSLNPLLSAEDRQSEVNKALDAIYSRPLFLETENRINDASANLFTPPQTTGLPFVYQQAYHQNSLSFEASTYSPLATSDMALTMQEVGKDPYPTSYLWADPIATLPFQGEAFKSFDEPFMIQQSTNPRTVAEDFRMAVFKADHDNVHDILKSSFTEVAIGEYSWLLELKVLGLSIDEIANKLLEEYRDRPWIYSKIKVANVEPFYHDFHIPRCAHSRNGNDWMPRLSSQPTKDLKILESKSEAESEPSIRSTIEYLTGIGGVSPMPDGTRSLQFGSVAFEDDNSAAIVSFTSTESFQAIPHVLQHLEKAIGTLQQVGGCCDSFTFLIEQEGLVEVDRIDLANLKAFAELRSATTSSINIQQIPLGSLTSRIHSDIKPEASEDLDPLFLEALTAQFLSLAFALYSQGHCEPFRPFFLDTALKRILLIGNQKWSSDFTGPCILACPAKLSCFGKMLQRRVFAFKYFEAFERSKVLYSPSTQLHLKASPEDLLDTWGPGDLVLHKDDPENLHAISIGGGLIMSTSKESEAQLPVLHWSSNQELDPTSTPVFPRNAKMVIGSRVFVNQSCRVTAERQIELAARYLVNLGTFPSYWEPSERQLGVGIQGGQSAVGILSFAQTWVKKRGMTRKSLILAQRPLFISDLEGPYAVQISFCTGIARRVRLRELLADILPVYVKNLAATPLHWDELIGDSEILQILRDDNFTVRYQGLSRDLQAEFESLAFAVLSLFRDTGVDKDRENLVIGCIRPKIAAQCFKIPLKKESLWAQMVADSENVATFAYAATRCFETGRVKCRGPIEHWDNKTALFWTDVSLCRGELVDEAVMQHQTQWKLRDSEAYLIRLDEPLLARVLPPDVQNEPDLLVSKSTIPASFLIRLNGKVGLKKPWIRESTDIDYLHQKAESVVVAAEFES</sequence>
<accession>F9FBT3</accession>
<feature type="compositionally biased region" description="Basic and acidic residues" evidence="1">
    <location>
        <begin position="88"/>
        <end position="99"/>
    </location>
</feature>
<proteinExistence type="predicted"/>
<feature type="compositionally biased region" description="Basic and acidic residues" evidence="1">
    <location>
        <begin position="67"/>
        <end position="79"/>
    </location>
</feature>
<evidence type="ECO:0000256" key="1">
    <source>
        <dbReference type="SAM" id="MobiDB-lite"/>
    </source>
</evidence>
<evidence type="ECO:0000313" key="2">
    <source>
        <dbReference type="EMBL" id="EGU85636.1"/>
    </source>
</evidence>